<keyword evidence="3" id="KW-1185">Reference proteome</keyword>
<keyword evidence="1" id="KW-0812">Transmembrane</keyword>
<comment type="caution">
    <text evidence="2">The sequence shown here is derived from an EMBL/GenBank/DDBJ whole genome shotgun (WGS) entry which is preliminary data.</text>
</comment>
<keyword evidence="1" id="KW-0472">Membrane</keyword>
<dbReference type="EMBL" id="JACHNH010000001">
    <property type="protein sequence ID" value="MBB4759896.1"/>
    <property type="molecule type" value="Genomic_DNA"/>
</dbReference>
<sequence>MTTLTLDSLLSNSAADQDGTLSALIVLMILVMVVLVRLFGGMIAPFKEVVKAALAALGALLLAGALVVMLVTALVMSA</sequence>
<dbReference type="Proteomes" id="UP000578112">
    <property type="component" value="Unassembled WGS sequence"/>
</dbReference>
<protein>
    <submittedName>
        <fullName evidence="2">Uncharacterized protein</fullName>
    </submittedName>
</protein>
<dbReference type="AlphaFoldDB" id="A0A7W7HSR2"/>
<gene>
    <name evidence="2" type="ORF">BJ971_000452</name>
</gene>
<keyword evidence="1" id="KW-1133">Transmembrane helix</keyword>
<organism evidence="2 3">
    <name type="scientific">Actinoplanes digitatis</name>
    <dbReference type="NCBI Taxonomy" id="1868"/>
    <lineage>
        <taxon>Bacteria</taxon>
        <taxon>Bacillati</taxon>
        <taxon>Actinomycetota</taxon>
        <taxon>Actinomycetes</taxon>
        <taxon>Micromonosporales</taxon>
        <taxon>Micromonosporaceae</taxon>
        <taxon>Actinoplanes</taxon>
    </lineage>
</organism>
<evidence type="ECO:0000313" key="3">
    <source>
        <dbReference type="Proteomes" id="UP000578112"/>
    </source>
</evidence>
<name>A0A7W7HSR2_9ACTN</name>
<dbReference type="RefSeq" id="WP_184989239.1">
    <property type="nucleotide sequence ID" value="NZ_BOMK01000029.1"/>
</dbReference>
<evidence type="ECO:0000256" key="1">
    <source>
        <dbReference type="SAM" id="Phobius"/>
    </source>
</evidence>
<proteinExistence type="predicted"/>
<feature type="transmembrane region" description="Helical" evidence="1">
    <location>
        <begin position="20"/>
        <end position="40"/>
    </location>
</feature>
<reference evidence="2 3" key="1">
    <citation type="submission" date="2020-08" db="EMBL/GenBank/DDBJ databases">
        <title>Sequencing the genomes of 1000 actinobacteria strains.</title>
        <authorList>
            <person name="Klenk H.-P."/>
        </authorList>
    </citation>
    <scope>NUCLEOTIDE SEQUENCE [LARGE SCALE GENOMIC DNA]</scope>
    <source>
        <strain evidence="2 3">DSM 43149</strain>
    </source>
</reference>
<evidence type="ECO:0000313" key="2">
    <source>
        <dbReference type="EMBL" id="MBB4759896.1"/>
    </source>
</evidence>
<feature type="transmembrane region" description="Helical" evidence="1">
    <location>
        <begin position="52"/>
        <end position="76"/>
    </location>
</feature>
<accession>A0A7W7HSR2</accession>